<dbReference type="WBParaSite" id="SMUV_0000091601-mRNA-1">
    <property type="protein sequence ID" value="SMUV_0000091601-mRNA-1"/>
    <property type="gene ID" value="SMUV_0000091601"/>
</dbReference>
<comment type="subcellular location">
    <subcellularLocation>
        <location evidence="1">Nucleus</location>
    </subcellularLocation>
</comment>
<dbReference type="Gene3D" id="3.40.1810.10">
    <property type="entry name" value="Transcription factor, MADS-box"/>
    <property type="match status" value="1"/>
</dbReference>
<reference evidence="9" key="1">
    <citation type="submission" date="2017-02" db="UniProtKB">
        <authorList>
            <consortium name="WormBaseParasite"/>
        </authorList>
    </citation>
    <scope>IDENTIFICATION</scope>
</reference>
<evidence type="ECO:0000256" key="2">
    <source>
        <dbReference type="ARBA" id="ARBA00023015"/>
    </source>
</evidence>
<dbReference type="Pfam" id="PF00319">
    <property type="entry name" value="SRF-TF"/>
    <property type="match status" value="1"/>
</dbReference>
<organism evidence="8 9">
    <name type="scientific">Syphacia muris</name>
    <dbReference type="NCBI Taxonomy" id="451379"/>
    <lineage>
        <taxon>Eukaryota</taxon>
        <taxon>Metazoa</taxon>
        <taxon>Ecdysozoa</taxon>
        <taxon>Nematoda</taxon>
        <taxon>Chromadorea</taxon>
        <taxon>Rhabditida</taxon>
        <taxon>Spirurina</taxon>
        <taxon>Oxyuridomorpha</taxon>
        <taxon>Oxyuroidea</taxon>
        <taxon>Oxyuridae</taxon>
        <taxon>Syphacia</taxon>
    </lineage>
</organism>
<dbReference type="InterPro" id="IPR002100">
    <property type="entry name" value="TF_MADSbox"/>
</dbReference>
<dbReference type="GO" id="GO:0003677">
    <property type="term" value="F:DNA binding"/>
    <property type="evidence" value="ECO:0007669"/>
    <property type="project" value="UniProtKB-KW"/>
</dbReference>
<dbReference type="SUPFAM" id="SSF55455">
    <property type="entry name" value="SRF-like"/>
    <property type="match status" value="1"/>
</dbReference>
<dbReference type="STRING" id="451379.A0A0N5A9V9"/>
<sequence length="343" mass="36663">MKKAYELSVLCDCEIALIIFNSGNKLFQYASTDMDKVLLKYTEYSEPHESKTNAEIMEALQRKESKIGCLDSDEDSLGPSTPNLTNGTGSSGLSSLSASTAGLVNGAGAAASGSLINGSQQQQPSSSVVTTTSSASLSAAAAAAAVTINNMQNDYNNGVTAANIAQQLFNPNVFLNPVSAYNGSRNALQGSRQPPPPQQQPQQRPDTRRQSAHQLDFPSTSAFAGFADCSTSPRNVVENSRNCLETHQQQASGIQRQVNHDGMNTNDRSAQLDALSRSAGVQLVQQQQASLNAQNDLSQGTRIQISTQQWLESLQPKAYIKLEPNSPAEKRPRVDGWGAQSIT</sequence>
<feature type="region of interest" description="Disordered" evidence="6">
    <location>
        <begin position="180"/>
        <end position="213"/>
    </location>
</feature>
<dbReference type="InterPro" id="IPR050142">
    <property type="entry name" value="MADS-box/MEF2_TF"/>
</dbReference>
<feature type="compositionally biased region" description="Polar residues" evidence="6">
    <location>
        <begin position="180"/>
        <end position="191"/>
    </location>
</feature>
<evidence type="ECO:0000256" key="5">
    <source>
        <dbReference type="ARBA" id="ARBA00023242"/>
    </source>
</evidence>
<dbReference type="InterPro" id="IPR036879">
    <property type="entry name" value="TF_MADSbox_sf"/>
</dbReference>
<evidence type="ECO:0000259" key="7">
    <source>
        <dbReference type="PROSITE" id="PS50066"/>
    </source>
</evidence>
<keyword evidence="8" id="KW-1185">Reference proteome</keyword>
<feature type="domain" description="MADS-box" evidence="7">
    <location>
        <begin position="1"/>
        <end position="33"/>
    </location>
</feature>
<dbReference type="GO" id="GO:0046983">
    <property type="term" value="F:protein dimerization activity"/>
    <property type="evidence" value="ECO:0007669"/>
    <property type="project" value="InterPro"/>
</dbReference>
<dbReference type="GO" id="GO:0005634">
    <property type="term" value="C:nucleus"/>
    <property type="evidence" value="ECO:0007669"/>
    <property type="project" value="UniProtKB-SubCell"/>
</dbReference>
<dbReference type="Proteomes" id="UP000046393">
    <property type="component" value="Unplaced"/>
</dbReference>
<evidence type="ECO:0000256" key="6">
    <source>
        <dbReference type="SAM" id="MobiDB-lite"/>
    </source>
</evidence>
<protein>
    <submittedName>
        <fullName evidence="9">MADS-box domain-containing protein</fullName>
    </submittedName>
</protein>
<keyword evidence="4" id="KW-0804">Transcription</keyword>
<name>A0A0N5A9V9_9BILA</name>
<evidence type="ECO:0000256" key="3">
    <source>
        <dbReference type="ARBA" id="ARBA00023125"/>
    </source>
</evidence>
<keyword evidence="5" id="KW-0539">Nucleus</keyword>
<dbReference type="AlphaFoldDB" id="A0A0N5A9V9"/>
<evidence type="ECO:0000313" key="9">
    <source>
        <dbReference type="WBParaSite" id="SMUV_0000091601-mRNA-1"/>
    </source>
</evidence>
<dbReference type="SMART" id="SM00432">
    <property type="entry name" value="MADS"/>
    <property type="match status" value="1"/>
</dbReference>
<accession>A0A0N5A9V9</accession>
<keyword evidence="3" id="KW-0238">DNA-binding</keyword>
<proteinExistence type="predicted"/>
<dbReference type="PROSITE" id="PS50066">
    <property type="entry name" value="MADS_BOX_2"/>
    <property type="match status" value="1"/>
</dbReference>
<evidence type="ECO:0000256" key="1">
    <source>
        <dbReference type="ARBA" id="ARBA00004123"/>
    </source>
</evidence>
<keyword evidence="2" id="KW-0805">Transcription regulation</keyword>
<dbReference type="PANTHER" id="PTHR48019">
    <property type="entry name" value="SERUM RESPONSE FACTOR HOMOLOG"/>
    <property type="match status" value="1"/>
</dbReference>
<feature type="region of interest" description="Disordered" evidence="6">
    <location>
        <begin position="70"/>
        <end position="91"/>
    </location>
</feature>
<evidence type="ECO:0000256" key="4">
    <source>
        <dbReference type="ARBA" id="ARBA00023163"/>
    </source>
</evidence>
<evidence type="ECO:0000313" key="8">
    <source>
        <dbReference type="Proteomes" id="UP000046393"/>
    </source>
</evidence>
<feature type="region of interest" description="Disordered" evidence="6">
    <location>
        <begin position="322"/>
        <end position="343"/>
    </location>
</feature>